<accession>X0UNY9</accession>
<evidence type="ECO:0000256" key="3">
    <source>
        <dbReference type="ARBA" id="ARBA00022777"/>
    </source>
</evidence>
<name>X0UNY9_9ZZZZ</name>
<evidence type="ECO:0000313" key="6">
    <source>
        <dbReference type="EMBL" id="GAG07514.1"/>
    </source>
</evidence>
<reference evidence="6" key="1">
    <citation type="journal article" date="2014" name="Front. Microbiol.">
        <title>High frequency of phylogenetically diverse reductive dehalogenase-homologous genes in deep subseafloor sedimentary metagenomes.</title>
        <authorList>
            <person name="Kawai M."/>
            <person name="Futagami T."/>
            <person name="Toyoda A."/>
            <person name="Takaki Y."/>
            <person name="Nishi S."/>
            <person name="Hori S."/>
            <person name="Arai W."/>
            <person name="Tsubouchi T."/>
            <person name="Morono Y."/>
            <person name="Uchiyama I."/>
            <person name="Ito T."/>
            <person name="Fujiyama A."/>
            <person name="Inagaki F."/>
            <person name="Takami H."/>
        </authorList>
    </citation>
    <scope>NUCLEOTIDE SEQUENCE</scope>
    <source>
        <strain evidence="6">Expedition CK06-06</strain>
    </source>
</reference>
<dbReference type="GO" id="GO:0005524">
    <property type="term" value="F:ATP binding"/>
    <property type="evidence" value="ECO:0007669"/>
    <property type="project" value="UniProtKB-KW"/>
</dbReference>
<dbReference type="AlphaFoldDB" id="X0UNY9"/>
<dbReference type="SUPFAM" id="SSF53633">
    <property type="entry name" value="Carbamate kinase-like"/>
    <property type="match status" value="1"/>
</dbReference>
<dbReference type="InterPro" id="IPR036393">
    <property type="entry name" value="AceGlu_kinase-like_sf"/>
</dbReference>
<sequence>MSELVFLKLGGSIITDKRRYETPRSMVIARIAKELSAGLQARPDLKLLVGHGSGSFGHFVADKYHVHEGNLTDWHGYAETGAAAQRLNRLVTDALLAEGVPAVSLQPSASALCHNGELVEMALDPIVKLLQHGAVPLVYG</sequence>
<evidence type="ECO:0000256" key="4">
    <source>
        <dbReference type="ARBA" id="ARBA00022840"/>
    </source>
</evidence>
<dbReference type="Pfam" id="PF00696">
    <property type="entry name" value="AA_kinase"/>
    <property type="match status" value="1"/>
</dbReference>
<keyword evidence="4" id="KW-0067">ATP-binding</keyword>
<keyword evidence="1" id="KW-0808">Transferase</keyword>
<dbReference type="GO" id="GO:0005829">
    <property type="term" value="C:cytosol"/>
    <property type="evidence" value="ECO:0007669"/>
    <property type="project" value="TreeGrafter"/>
</dbReference>
<proteinExistence type="predicted"/>
<gene>
    <name evidence="6" type="ORF">S01H1_42531</name>
</gene>
<evidence type="ECO:0000256" key="1">
    <source>
        <dbReference type="ARBA" id="ARBA00022679"/>
    </source>
</evidence>
<dbReference type="EMBL" id="BARS01027053">
    <property type="protein sequence ID" value="GAG07514.1"/>
    <property type="molecule type" value="Genomic_DNA"/>
</dbReference>
<feature type="non-terminal residue" evidence="6">
    <location>
        <position position="140"/>
    </location>
</feature>
<feature type="domain" description="Aspartate/glutamate/uridylate kinase" evidence="5">
    <location>
        <begin position="4"/>
        <end position="140"/>
    </location>
</feature>
<dbReference type="PANTHER" id="PTHR43654">
    <property type="entry name" value="GLUTAMATE 5-KINASE"/>
    <property type="match status" value="1"/>
</dbReference>
<keyword evidence="3" id="KW-0418">Kinase</keyword>
<evidence type="ECO:0000259" key="5">
    <source>
        <dbReference type="Pfam" id="PF00696"/>
    </source>
</evidence>
<dbReference type="PANTHER" id="PTHR43654:SF1">
    <property type="entry name" value="ISOPENTENYL PHOSPHATE KINASE"/>
    <property type="match status" value="1"/>
</dbReference>
<dbReference type="Gene3D" id="3.40.1160.10">
    <property type="entry name" value="Acetylglutamate kinase-like"/>
    <property type="match status" value="1"/>
</dbReference>
<dbReference type="GO" id="GO:0004349">
    <property type="term" value="F:glutamate 5-kinase activity"/>
    <property type="evidence" value="ECO:0007669"/>
    <property type="project" value="TreeGrafter"/>
</dbReference>
<keyword evidence="2" id="KW-0547">Nucleotide-binding</keyword>
<protein>
    <recommendedName>
        <fullName evidence="5">Aspartate/glutamate/uridylate kinase domain-containing protein</fullName>
    </recommendedName>
</protein>
<evidence type="ECO:0000256" key="2">
    <source>
        <dbReference type="ARBA" id="ARBA00022741"/>
    </source>
</evidence>
<comment type="caution">
    <text evidence="6">The sequence shown here is derived from an EMBL/GenBank/DDBJ whole genome shotgun (WGS) entry which is preliminary data.</text>
</comment>
<dbReference type="InterPro" id="IPR001048">
    <property type="entry name" value="Asp/Glu/Uridylate_kinase"/>
</dbReference>
<organism evidence="6">
    <name type="scientific">marine sediment metagenome</name>
    <dbReference type="NCBI Taxonomy" id="412755"/>
    <lineage>
        <taxon>unclassified sequences</taxon>
        <taxon>metagenomes</taxon>
        <taxon>ecological metagenomes</taxon>
    </lineage>
</organism>